<gene>
    <name evidence="2" type="ORF">ALP90_01406</name>
</gene>
<comment type="caution">
    <text evidence="2">The sequence shown here is derived from an EMBL/GenBank/DDBJ whole genome shotgun (WGS) entry which is preliminary data.</text>
</comment>
<evidence type="ECO:0000313" key="2">
    <source>
        <dbReference type="EMBL" id="RMR22219.1"/>
    </source>
</evidence>
<evidence type="ECO:0000259" key="1">
    <source>
        <dbReference type="SMART" id="SM00953"/>
    </source>
</evidence>
<protein>
    <recommendedName>
        <fullName evidence="1">RES domain-containing protein</fullName>
    </recommendedName>
</protein>
<feature type="domain" description="RES" evidence="1">
    <location>
        <begin position="198"/>
        <end position="360"/>
    </location>
</feature>
<dbReference type="InterPro" id="IPR014914">
    <property type="entry name" value="RES_dom"/>
</dbReference>
<dbReference type="Pfam" id="PF18870">
    <property type="entry name" value="HEPN_RES_NTD1"/>
    <property type="match status" value="1"/>
</dbReference>
<evidence type="ECO:0000313" key="3">
    <source>
        <dbReference type="Proteomes" id="UP000271097"/>
    </source>
</evidence>
<organism evidence="2 3">
    <name type="scientific">Pseudomonas amygdali pv. ulmi</name>
    <dbReference type="NCBI Taxonomy" id="251720"/>
    <lineage>
        <taxon>Bacteria</taxon>
        <taxon>Pseudomonadati</taxon>
        <taxon>Pseudomonadota</taxon>
        <taxon>Gammaproteobacteria</taxon>
        <taxon>Pseudomonadales</taxon>
        <taxon>Pseudomonadaceae</taxon>
        <taxon>Pseudomonas</taxon>
        <taxon>Pseudomonas amygdali</taxon>
    </lineage>
</organism>
<proteinExistence type="predicted"/>
<dbReference type="Pfam" id="PF08808">
    <property type="entry name" value="RES"/>
    <property type="match status" value="1"/>
</dbReference>
<dbReference type="SMART" id="SM00953">
    <property type="entry name" value="RES"/>
    <property type="match status" value="1"/>
</dbReference>
<dbReference type="EMBL" id="RBRS01000103">
    <property type="protein sequence ID" value="RMR22219.1"/>
    <property type="molecule type" value="Genomic_DNA"/>
</dbReference>
<dbReference type="InterPro" id="IPR041206">
    <property type="entry name" value="HEPN/RES_NTD1"/>
</dbReference>
<name>A0A3M4T4X5_PSEA0</name>
<reference evidence="2 3" key="1">
    <citation type="submission" date="2018-08" db="EMBL/GenBank/DDBJ databases">
        <title>Recombination of ecologically and evolutionarily significant loci maintains genetic cohesion in the Pseudomonas syringae species complex.</title>
        <authorList>
            <person name="Dillon M."/>
            <person name="Thakur S."/>
            <person name="Almeida R.N.D."/>
            <person name="Weir B.S."/>
            <person name="Guttman D.S."/>
        </authorList>
    </citation>
    <scope>NUCLEOTIDE SEQUENCE [LARGE SCALE GENOMIC DNA]</scope>
    <source>
        <strain evidence="2 3">ICMP 5931</strain>
    </source>
</reference>
<dbReference type="AlphaFoldDB" id="A0A3M4T4X5"/>
<accession>A0A3M4T4X5</accession>
<dbReference type="Proteomes" id="UP000271097">
    <property type="component" value="Unassembled WGS sequence"/>
</dbReference>
<sequence length="448" mass="50761">MMRQVVCTDCLTETFLQDHASENDISECDYCDRELPVMDMDELVELCETAIHASFREVQQPNSVIHHGYPPIGESLYDVLERMLGSDETLLSDIHERLLDSWSCPDDDDPCFEEETEASSELTIGWRKMEHSLKFESRLANPLVGSILTMVFDGIEDLRSVDDRSAIVIAGQGYPISSFQRGRVFQDEQSMEEALTHPEKHLGPVPGGKGSPGRMNAKGISVFYGATDDHTAIAEVRPPVGSMVVTARFDVIRPLRLLNLNDLASMRPHRGLSYFNPIRRSLTERCAFLKDLQRQLTMPVMPDSAESGYLITQAIADFLATHEKLNLDGILFPSVQVQQDTSLGQNVILFNKASGVERLEDTQKAEYVSLWEPDEDRLVYYPEYWEAEPKDSDQSSRYVPLVPPPEPSLRLARDGIVIHKIQGVRFSTEIDPVHYVPWSQDRKYHGFR</sequence>